<accession>A0A1D3L3E7</accession>
<protein>
    <submittedName>
        <fullName evidence="2">Uncharacterized protein</fullName>
    </submittedName>
</protein>
<dbReference type="AlphaFoldDB" id="A0A1D3L3E7"/>
<gene>
    <name evidence="2" type="ORF">MCBB_1520</name>
</gene>
<keyword evidence="1" id="KW-0812">Transmembrane</keyword>
<dbReference type="KEGG" id="mcub:MCBB_1520"/>
<keyword evidence="1" id="KW-1133">Transmembrane helix</keyword>
<dbReference type="Proteomes" id="UP000094707">
    <property type="component" value="Chromosome I"/>
</dbReference>
<dbReference type="STRING" id="118062.MCBB_1520"/>
<feature type="transmembrane region" description="Helical" evidence="1">
    <location>
        <begin position="66"/>
        <end position="88"/>
    </location>
</feature>
<keyword evidence="1" id="KW-0472">Membrane</keyword>
<evidence type="ECO:0000256" key="1">
    <source>
        <dbReference type="SAM" id="Phobius"/>
    </source>
</evidence>
<dbReference type="PROSITE" id="PS51257">
    <property type="entry name" value="PROKAR_LIPOPROTEIN"/>
    <property type="match status" value="1"/>
</dbReference>
<feature type="transmembrane region" description="Helical" evidence="1">
    <location>
        <begin position="94"/>
        <end position="112"/>
    </location>
</feature>
<dbReference type="EMBL" id="LT607756">
    <property type="protein sequence ID" value="SCG86075.1"/>
    <property type="molecule type" value="Genomic_DNA"/>
</dbReference>
<organism evidence="2 3">
    <name type="scientific">Methanobacterium congolense</name>
    <dbReference type="NCBI Taxonomy" id="118062"/>
    <lineage>
        <taxon>Archaea</taxon>
        <taxon>Methanobacteriati</taxon>
        <taxon>Methanobacteriota</taxon>
        <taxon>Methanomada group</taxon>
        <taxon>Methanobacteria</taxon>
        <taxon>Methanobacteriales</taxon>
        <taxon>Methanobacteriaceae</taxon>
        <taxon>Methanobacterium</taxon>
    </lineage>
</organism>
<reference evidence="2 3" key="1">
    <citation type="submission" date="2016-08" db="EMBL/GenBank/DDBJ databases">
        <authorList>
            <person name="Seilhamer J.J."/>
        </authorList>
    </citation>
    <scope>NUCLEOTIDE SEQUENCE [LARGE SCALE GENOMIC DNA]</scope>
    <source>
        <strain evidence="2">Buetzberg</strain>
    </source>
</reference>
<dbReference type="Pfam" id="PF13196">
    <property type="entry name" value="DUF4012"/>
    <property type="match status" value="1"/>
</dbReference>
<keyword evidence="3" id="KW-1185">Reference proteome</keyword>
<feature type="transmembrane region" description="Helical" evidence="1">
    <location>
        <begin position="153"/>
        <end position="172"/>
    </location>
</feature>
<dbReference type="InterPro" id="IPR025101">
    <property type="entry name" value="DUF4012"/>
</dbReference>
<evidence type="ECO:0000313" key="3">
    <source>
        <dbReference type="Proteomes" id="UP000094707"/>
    </source>
</evidence>
<evidence type="ECO:0000313" key="2">
    <source>
        <dbReference type="EMBL" id="SCG86075.1"/>
    </source>
</evidence>
<name>A0A1D3L3E7_9EURY</name>
<sequence length="381" mass="41281">MMKPLSTKDMGLIFLVAIACIIVTVISQSKFLLNTLLILMFLLLGYSLTAILYPKEGCRNILKKPVLILELGAVATLIIAILVKYVLLEVDLRFLAIGMSVFAMIFSLGGIISRYRYSKGHNEGIYYTNEDIQQAVNNNKNKGRNFKSGLKKVLAVFLILLAAVAAFIVYEYEQPGETSMMKGSHNILLLCDDPTEDQGTAGIGSVDMAFVINLVDGNVKNTTAIYPGGMRHPTATEPSSLGTGKLLLHDSLYGVSTEEGAQRAQEIVEYNMGIKTDAVVMITPDAVNALVSAAGPIYVDGYGYVTNDSINFIRGEQNNGGMTRGVAVESVMKPIIDSAESNPVTFLKLANVAMDQYNKGYIRVVPSDLVAQFAIAKGLKV</sequence>
<feature type="transmembrane region" description="Helical" evidence="1">
    <location>
        <begin position="37"/>
        <end position="54"/>
    </location>
</feature>
<proteinExistence type="predicted"/>